<reference evidence="2 3" key="1">
    <citation type="submission" date="2019-03" db="EMBL/GenBank/DDBJ databases">
        <authorList>
            <person name="Kim M.K.M."/>
        </authorList>
    </citation>
    <scope>NUCLEOTIDE SEQUENCE [LARGE SCALE GENOMIC DNA]</scope>
    <source>
        <strain evidence="2 3">18JY15-6</strain>
    </source>
</reference>
<organism evidence="2 3">
    <name type="scientific">Nocardioides jejuensis</name>
    <dbReference type="NCBI Taxonomy" id="2502782"/>
    <lineage>
        <taxon>Bacteria</taxon>
        <taxon>Bacillati</taxon>
        <taxon>Actinomycetota</taxon>
        <taxon>Actinomycetes</taxon>
        <taxon>Propionibacteriales</taxon>
        <taxon>Nocardioidaceae</taxon>
        <taxon>Nocardioides</taxon>
    </lineage>
</organism>
<dbReference type="EMBL" id="SJZJ01000022">
    <property type="protein sequence ID" value="TCJ22585.1"/>
    <property type="molecule type" value="Genomic_DNA"/>
</dbReference>
<evidence type="ECO:0000256" key="1">
    <source>
        <dbReference type="SAM" id="Phobius"/>
    </source>
</evidence>
<keyword evidence="1" id="KW-0812">Transmembrane</keyword>
<accession>A0A4R1BZ03</accession>
<sequence length="553" mass="55607">MRPRERDERGAVAVFTALLISTVLVGATSFTLDLGYQRMARRDMQAVADVVAMDMARKLDGSTSSVLKANSAWQSALSASLARQGQTVGSALSVKTCNAADVASASASLSTTGICAYPGILNANGTFSDSGSAAATHVKVLTRTSVEYFLPVFSDSGSVARSAVATSQKTACFRLGSFAARINTYSSVLGPLLNKALGVNLSVLSYQGLARGNVSLLDLATQLGVGSVDALATTNVTFGSLINATAAILTQKAGDPDAAASLTVLQQLNAAAGLSTTVNLGKLFSLTDSSAAAKQATVNVLDLISGAAFIANGSNALAIPLTISLPGMTNVTANVKVIEPPKMACGAVGKAKARTAQIQIDVTGKHTTSLLALVTTTVDVTMSLKVAWAEGLLTDAVCGAGTSASPYGIDVLTTSGLATLDLGLAAKTITLLGLLPDVNASVGVSVVASGGSQTAQVRVPPKDFNTPVETGSGSIGLAGKGSTSTITSDVPLLGQTGSAVVNYVLNTVLGPVVSALDTQVLAPITEAIGVNLSGADVYISPPAPNCSSPRLVG</sequence>
<dbReference type="RefSeq" id="WP_131584677.1">
    <property type="nucleotide sequence ID" value="NZ_SJZJ01000022.1"/>
</dbReference>
<comment type="caution">
    <text evidence="2">The sequence shown here is derived from an EMBL/GenBank/DDBJ whole genome shotgun (WGS) entry which is preliminary data.</text>
</comment>
<keyword evidence="3" id="KW-1185">Reference proteome</keyword>
<dbReference type="AlphaFoldDB" id="A0A4R1BZ03"/>
<dbReference type="OrthoDB" id="3780094at2"/>
<keyword evidence="1" id="KW-0472">Membrane</keyword>
<proteinExistence type="predicted"/>
<protein>
    <submittedName>
        <fullName evidence="2">Uncharacterized protein</fullName>
    </submittedName>
</protein>
<dbReference type="Proteomes" id="UP000295453">
    <property type="component" value="Unassembled WGS sequence"/>
</dbReference>
<feature type="transmembrane region" description="Helical" evidence="1">
    <location>
        <begin position="12"/>
        <end position="32"/>
    </location>
</feature>
<keyword evidence="1" id="KW-1133">Transmembrane helix</keyword>
<evidence type="ECO:0000313" key="2">
    <source>
        <dbReference type="EMBL" id="TCJ22585.1"/>
    </source>
</evidence>
<gene>
    <name evidence="2" type="ORF">EPD65_12630</name>
</gene>
<evidence type="ECO:0000313" key="3">
    <source>
        <dbReference type="Proteomes" id="UP000295453"/>
    </source>
</evidence>
<name>A0A4R1BZ03_9ACTN</name>